<dbReference type="Gene3D" id="3.40.190.10">
    <property type="entry name" value="Periplasmic binding protein-like II"/>
    <property type="match status" value="2"/>
</dbReference>
<dbReference type="InterPro" id="IPR006059">
    <property type="entry name" value="SBP"/>
</dbReference>
<comment type="similarity">
    <text evidence="2">Belongs to the bacterial solute-binding protein 1 family.</text>
</comment>
<dbReference type="EMBL" id="CP159925">
    <property type="protein sequence ID" value="XCO77550.1"/>
    <property type="molecule type" value="Genomic_DNA"/>
</dbReference>
<dbReference type="GO" id="GO:0042597">
    <property type="term" value="C:periplasmic space"/>
    <property type="evidence" value="ECO:0007669"/>
    <property type="project" value="UniProtKB-SubCell"/>
</dbReference>
<dbReference type="SUPFAM" id="SSF53850">
    <property type="entry name" value="Periplasmic binding protein-like II"/>
    <property type="match status" value="1"/>
</dbReference>
<dbReference type="AlphaFoldDB" id="A0AAU8MYX4"/>
<reference evidence="5 7" key="1">
    <citation type="submission" date="2024-02" db="EMBL/GenBank/DDBJ databases">
        <title>Lysobacter Genome Sequencing and Mining.</title>
        <authorList>
            <person name="Bierman J."/>
            <person name="Walker M.C."/>
        </authorList>
    </citation>
    <scope>NUCLEOTIDE SEQUENCE [LARGE SCALE GENOMIC DNA]</scope>
    <source>
        <strain evidence="5 7">PB6250</strain>
    </source>
</reference>
<keyword evidence="3" id="KW-0813">Transport</keyword>
<evidence type="ECO:0000256" key="2">
    <source>
        <dbReference type="ARBA" id="ARBA00008520"/>
    </source>
</evidence>
<comment type="subcellular location">
    <subcellularLocation>
        <location evidence="1">Periplasm</location>
    </subcellularLocation>
</comment>
<protein>
    <submittedName>
        <fullName evidence="6">Sugar ABC transporter substrate-binding protein</fullName>
    </submittedName>
</protein>
<accession>A0AAU8MYX4</accession>
<evidence type="ECO:0000313" key="5">
    <source>
        <dbReference type="EMBL" id="MEI2455501.1"/>
    </source>
</evidence>
<dbReference type="Proteomes" id="UP001387215">
    <property type="component" value="Unassembled WGS sequence"/>
</dbReference>
<name>A0AAU8MYX4_9GAMM</name>
<organism evidence="6">
    <name type="scientific">Lysobacter firmicutimachus</name>
    <dbReference type="NCBI Taxonomy" id="1792846"/>
    <lineage>
        <taxon>Bacteria</taxon>
        <taxon>Pseudomonadati</taxon>
        <taxon>Pseudomonadota</taxon>
        <taxon>Gammaproteobacteria</taxon>
        <taxon>Lysobacterales</taxon>
        <taxon>Lysobacteraceae</taxon>
        <taxon>Lysobacter</taxon>
    </lineage>
</organism>
<dbReference type="CDD" id="cd14747">
    <property type="entry name" value="PBP2_MalE"/>
    <property type="match status" value="1"/>
</dbReference>
<keyword evidence="4" id="KW-0732">Signal</keyword>
<dbReference type="PANTHER" id="PTHR43649:SF34">
    <property type="entry name" value="ABC TRANSPORTER PERIPLASMIC-BINDING PROTEIN YCJN-RELATED"/>
    <property type="match status" value="1"/>
</dbReference>
<keyword evidence="7" id="KW-1185">Reference proteome</keyword>
<dbReference type="InterPro" id="IPR050490">
    <property type="entry name" value="Bact_solute-bd_prot1"/>
</dbReference>
<dbReference type="PANTHER" id="PTHR43649">
    <property type="entry name" value="ARABINOSE-BINDING PROTEIN-RELATED"/>
    <property type="match status" value="1"/>
</dbReference>
<proteinExistence type="inferred from homology"/>
<evidence type="ECO:0000313" key="7">
    <source>
        <dbReference type="Proteomes" id="UP001387215"/>
    </source>
</evidence>
<evidence type="ECO:0000313" key="6">
    <source>
        <dbReference type="EMBL" id="XCO77550.1"/>
    </source>
</evidence>
<dbReference type="Pfam" id="PF01547">
    <property type="entry name" value="SBP_bac_1"/>
    <property type="match status" value="1"/>
</dbReference>
<evidence type="ECO:0000256" key="4">
    <source>
        <dbReference type="ARBA" id="ARBA00022729"/>
    </source>
</evidence>
<sequence>MGFEGEVVQRLIPEFERRNPQLRVEVQQLPITAAHEKLLTAFAGDSLPDVGAIGNTWISEFALLDALEPLDRRLADTATLRGDDYFAGAWDTGVIDGRTYAVPWYVETRLPYYRKDLLAQAGVERPPATWAEWQQAMAAIKREVGPDRYAVLFPLNEPEPLLNLGIQSPDPLLRDNGRYGNFRSPGFKRALAFYREAFDRKWAPLASNTQIANVWNEFGRGYFSFYVNGPWNIAEFRKRLPAELQDRWMTMPLPGEHGPGASVAGGASFVLFRGSQRADAAWKLIAYLSEPGVQVRFHGLSGNLPPRRASWNAPALLADPYARAFRDQLERARPTPKVPEWERIAMEIKLVGEQLANGRLSVDQAAAELDRRADRILEKRRWMLDHHTIGEAAGEGG</sequence>
<evidence type="ECO:0000256" key="1">
    <source>
        <dbReference type="ARBA" id="ARBA00004418"/>
    </source>
</evidence>
<gene>
    <name evidence="6" type="ORF">ABU614_18845</name>
    <name evidence="5" type="ORF">V2J18_12490</name>
</gene>
<dbReference type="EMBL" id="JBANDL010000002">
    <property type="protein sequence ID" value="MEI2455501.1"/>
    <property type="molecule type" value="Genomic_DNA"/>
</dbReference>
<reference evidence="6" key="2">
    <citation type="submission" date="2024-06" db="EMBL/GenBank/DDBJ databases">
        <authorList>
            <person name="Li S."/>
        </authorList>
    </citation>
    <scope>NUCLEOTIDE SEQUENCE</scope>
    <source>
        <strain evidence="6">SR10</strain>
    </source>
</reference>
<evidence type="ECO:0000256" key="3">
    <source>
        <dbReference type="ARBA" id="ARBA00022448"/>
    </source>
</evidence>